<feature type="transmembrane region" description="Helical" evidence="3">
    <location>
        <begin position="386"/>
        <end position="405"/>
    </location>
</feature>
<feature type="transmembrane region" description="Helical" evidence="3">
    <location>
        <begin position="259"/>
        <end position="285"/>
    </location>
</feature>
<sequence>MDESALAKSFFNASFWDKAGLWALYLLGLFLPLWVLPITSNPLYTNKIALSYFLIIFSFLCWLIGRINSGSVVLPKNYLALALVLMPVVWAVSGVFSVSPHVSFFELSEDPSGFFAVIMFVLAAYIAYFYLNSSEKVFLWFSFFFTSAFLVFVFQFLRVFLGFNVFAGINFPSAVSNLFGSWTEFAVFFSLTGLLAVFLFETLSETRLRWIFLSLYALSFAVLASAGNNLVWRMSLVFLLITAAYLFSLKPRHINIFRAVFLAILLTLLFMQVPALSSAVVSYLGTGSIEVRPSWPSSWAVVQKTLEGNPVLGSGPATFVYDWMRFKPLAVNESVFWATRFSSGVSFAVSVLATTGVMGFFAFLFVIISFLYYAAASLIRSGQNKFNPVFIMVLMGVCVLLAYSFVGNMGFVLTLFLFLFLGMFMALVSEYGFSGEYKVALFQSSGSGFISALVIIFLIMVSFSGFYIFGQKYAGAYFFGKASALSASGDVPGARLALERAVSFDRRDYYLRLVTEINLGQMAELLNRGDLTSEDLRGSFQDVLSQSIQSAQNAVSLNPADSLNFMSLGRVYESVIPFKIAGASDFASASYIEAGVKNPTSPEPFLARARVALALNQLDEARNMLEESLKIKNSYTPAYFLLAQIEDAQGNTVNAIRQAEAAAVLGPNDLGALFQLGFLYYRSDRLNDSKIIFERAVSISPNYSNARYFLGLIYDRLGDKESASGQFEQILAFNPGNKEVQKILDNLRAGKKALTGITPPPEERREPPIKE</sequence>
<keyword evidence="3" id="KW-1133">Transmembrane helix</keyword>
<dbReference type="PANTHER" id="PTHR12558:SF13">
    <property type="entry name" value="CELL DIVISION CYCLE PROTEIN 27 HOMOLOG"/>
    <property type="match status" value="1"/>
</dbReference>
<dbReference type="PANTHER" id="PTHR12558">
    <property type="entry name" value="CELL DIVISION CYCLE 16,23,27"/>
    <property type="match status" value="1"/>
</dbReference>
<dbReference type="Gene3D" id="1.25.40.10">
    <property type="entry name" value="Tetratricopeptide repeat domain"/>
    <property type="match status" value="1"/>
</dbReference>
<organism evidence="4 5">
    <name type="scientific">Candidatus Niyogibacteria bacterium RIFCSPLOWO2_01_FULL_45_48</name>
    <dbReference type="NCBI Taxonomy" id="1801724"/>
    <lineage>
        <taxon>Bacteria</taxon>
        <taxon>Candidatus Niyogiibacteriota</taxon>
    </lineage>
</organism>
<reference evidence="4 5" key="1">
    <citation type="journal article" date="2016" name="Nat. Commun.">
        <title>Thousands of microbial genomes shed light on interconnected biogeochemical processes in an aquifer system.</title>
        <authorList>
            <person name="Anantharaman K."/>
            <person name="Brown C.T."/>
            <person name="Hug L.A."/>
            <person name="Sharon I."/>
            <person name="Castelle C.J."/>
            <person name="Probst A.J."/>
            <person name="Thomas B.C."/>
            <person name="Singh A."/>
            <person name="Wilkins M.J."/>
            <person name="Karaoz U."/>
            <person name="Brodie E.L."/>
            <person name="Williams K.H."/>
            <person name="Hubbard S.S."/>
            <person name="Banfield J.F."/>
        </authorList>
    </citation>
    <scope>NUCLEOTIDE SEQUENCE [LARGE SCALE GENOMIC DNA]</scope>
</reference>
<feature type="transmembrane region" description="Helical" evidence="3">
    <location>
        <begin position="48"/>
        <end position="65"/>
    </location>
</feature>
<dbReference type="Pfam" id="PF13181">
    <property type="entry name" value="TPR_8"/>
    <property type="match status" value="2"/>
</dbReference>
<feature type="transmembrane region" description="Helical" evidence="3">
    <location>
        <begin position="207"/>
        <end position="224"/>
    </location>
</feature>
<feature type="transmembrane region" description="Helical" evidence="3">
    <location>
        <begin position="111"/>
        <end position="131"/>
    </location>
</feature>
<evidence type="ECO:0000256" key="2">
    <source>
        <dbReference type="SAM" id="MobiDB-lite"/>
    </source>
</evidence>
<feature type="transmembrane region" description="Helical" evidence="3">
    <location>
        <begin position="181"/>
        <end position="200"/>
    </location>
</feature>
<feature type="transmembrane region" description="Helical" evidence="3">
    <location>
        <begin position="347"/>
        <end position="374"/>
    </location>
</feature>
<proteinExistence type="predicted"/>
<keyword evidence="1" id="KW-0802">TPR repeat</keyword>
<feature type="transmembrane region" description="Helical" evidence="3">
    <location>
        <begin position="20"/>
        <end position="36"/>
    </location>
</feature>
<keyword evidence="3" id="KW-0472">Membrane</keyword>
<feature type="compositionally biased region" description="Basic and acidic residues" evidence="2">
    <location>
        <begin position="761"/>
        <end position="771"/>
    </location>
</feature>
<feature type="repeat" description="TPR" evidence="1">
    <location>
        <begin position="670"/>
        <end position="703"/>
    </location>
</feature>
<dbReference type="EMBL" id="MHMQ01000016">
    <property type="protein sequence ID" value="OGZ30599.1"/>
    <property type="molecule type" value="Genomic_DNA"/>
</dbReference>
<dbReference type="InterPro" id="IPR019734">
    <property type="entry name" value="TPR_rpt"/>
</dbReference>
<feature type="transmembrane region" description="Helical" evidence="3">
    <location>
        <begin position="449"/>
        <end position="469"/>
    </location>
</feature>
<dbReference type="PROSITE" id="PS50005">
    <property type="entry name" value="TPR"/>
    <property type="match status" value="2"/>
</dbReference>
<feature type="region of interest" description="Disordered" evidence="2">
    <location>
        <begin position="751"/>
        <end position="771"/>
    </location>
</feature>
<feature type="transmembrane region" description="Helical" evidence="3">
    <location>
        <begin position="230"/>
        <end position="247"/>
    </location>
</feature>
<evidence type="ECO:0000256" key="1">
    <source>
        <dbReference type="PROSITE-ProRule" id="PRU00339"/>
    </source>
</evidence>
<accession>A0A1G2EXS3</accession>
<dbReference type="SUPFAM" id="SSF48452">
    <property type="entry name" value="TPR-like"/>
    <property type="match status" value="1"/>
</dbReference>
<dbReference type="Proteomes" id="UP000177486">
    <property type="component" value="Unassembled WGS sequence"/>
</dbReference>
<evidence type="ECO:0000313" key="4">
    <source>
        <dbReference type="EMBL" id="OGZ30599.1"/>
    </source>
</evidence>
<evidence type="ECO:0000256" key="3">
    <source>
        <dbReference type="SAM" id="Phobius"/>
    </source>
</evidence>
<dbReference type="SMART" id="SM00028">
    <property type="entry name" value="TPR"/>
    <property type="match status" value="5"/>
</dbReference>
<feature type="transmembrane region" description="Helical" evidence="3">
    <location>
        <begin position="138"/>
        <end position="161"/>
    </location>
</feature>
<comment type="caution">
    <text evidence="4">The sequence shown here is derived from an EMBL/GenBank/DDBJ whole genome shotgun (WGS) entry which is preliminary data.</text>
</comment>
<name>A0A1G2EXS3_9BACT</name>
<keyword evidence="3" id="KW-0812">Transmembrane</keyword>
<dbReference type="Pfam" id="PF13432">
    <property type="entry name" value="TPR_16"/>
    <property type="match status" value="1"/>
</dbReference>
<gene>
    <name evidence="4" type="ORF">A2931_04070</name>
</gene>
<feature type="transmembrane region" description="Helical" evidence="3">
    <location>
        <begin position="77"/>
        <end position="99"/>
    </location>
</feature>
<feature type="transmembrane region" description="Helical" evidence="3">
    <location>
        <begin position="411"/>
        <end position="428"/>
    </location>
</feature>
<dbReference type="InterPro" id="IPR011990">
    <property type="entry name" value="TPR-like_helical_dom_sf"/>
</dbReference>
<evidence type="ECO:0000313" key="5">
    <source>
        <dbReference type="Proteomes" id="UP000177486"/>
    </source>
</evidence>
<feature type="repeat" description="TPR" evidence="1">
    <location>
        <begin position="704"/>
        <end position="737"/>
    </location>
</feature>
<protein>
    <submittedName>
        <fullName evidence="4">Uncharacterized protein</fullName>
    </submittedName>
</protein>
<dbReference type="AlphaFoldDB" id="A0A1G2EXS3"/>